<dbReference type="InterPro" id="IPR017451">
    <property type="entry name" value="F-box-assoc_interact_dom"/>
</dbReference>
<keyword evidence="3" id="KW-1185">Reference proteome</keyword>
<evidence type="ECO:0000313" key="3">
    <source>
        <dbReference type="Proteomes" id="UP001642260"/>
    </source>
</evidence>
<name>A0ABC8K095_ERUVS</name>
<dbReference type="AlphaFoldDB" id="A0ABC8K095"/>
<protein>
    <recommendedName>
        <fullName evidence="1">F-box associated beta-propeller type 3 domain-containing protein</fullName>
    </recommendedName>
</protein>
<comment type="caution">
    <text evidence="2">The sequence shown here is derived from an EMBL/GenBank/DDBJ whole genome shotgun (WGS) entry which is preliminary data.</text>
</comment>
<dbReference type="PANTHER" id="PTHR31111">
    <property type="entry name" value="BNAA05G37150D PROTEIN-RELATED"/>
    <property type="match status" value="1"/>
</dbReference>
<sequence>MARYEIPNLESGYYLASGSVNGFVCFKGDVSSNRDSCPISVYNPTTRQMVKLPDVTPNGRRIYVRLGYDPVEDQYKVLCVMSFSSKKAKYNQLEEHLVCTVSSSQKQEWRKIENTTGENYYYSCVYGGICIDGALYYGVGKPRIAKFNVRSEKIEFIKTPKESLISTTLDSSFINYNGKLGGVDYCSWEEHPMTLWVLEDAEKQEWSRMTYTIPSTWRRSFLKFKGVIHTGELMVFYPWLKLSQPFSVGYYDFNKKKYKKSRDPRIDE</sequence>
<organism evidence="2 3">
    <name type="scientific">Eruca vesicaria subsp. sativa</name>
    <name type="common">Garden rocket</name>
    <name type="synonym">Eruca sativa</name>
    <dbReference type="NCBI Taxonomy" id="29727"/>
    <lineage>
        <taxon>Eukaryota</taxon>
        <taxon>Viridiplantae</taxon>
        <taxon>Streptophyta</taxon>
        <taxon>Embryophyta</taxon>
        <taxon>Tracheophyta</taxon>
        <taxon>Spermatophyta</taxon>
        <taxon>Magnoliopsida</taxon>
        <taxon>eudicotyledons</taxon>
        <taxon>Gunneridae</taxon>
        <taxon>Pentapetalae</taxon>
        <taxon>rosids</taxon>
        <taxon>malvids</taxon>
        <taxon>Brassicales</taxon>
        <taxon>Brassicaceae</taxon>
        <taxon>Brassiceae</taxon>
        <taxon>Eruca</taxon>
    </lineage>
</organism>
<accession>A0ABC8K095</accession>
<dbReference type="InterPro" id="IPR013187">
    <property type="entry name" value="F-box-assoc_dom_typ3"/>
</dbReference>
<evidence type="ECO:0000259" key="1">
    <source>
        <dbReference type="Pfam" id="PF08268"/>
    </source>
</evidence>
<dbReference type="PANTHER" id="PTHR31111:SF98">
    <property type="entry name" value="F-BOX ASSOCIATED UBIQUITINATION EFFECTOR FAMILY PROTEIN-RELATED"/>
    <property type="match status" value="1"/>
</dbReference>
<dbReference type="EMBL" id="CAKOAT010154156">
    <property type="protein sequence ID" value="CAH8346691.1"/>
    <property type="molecule type" value="Genomic_DNA"/>
</dbReference>
<dbReference type="Proteomes" id="UP001642260">
    <property type="component" value="Unassembled WGS sequence"/>
</dbReference>
<proteinExistence type="predicted"/>
<dbReference type="NCBIfam" id="TIGR01640">
    <property type="entry name" value="F_box_assoc_1"/>
    <property type="match status" value="1"/>
</dbReference>
<gene>
    <name evidence="2" type="ORF">ERUC_LOCUS16977</name>
</gene>
<reference evidence="2 3" key="1">
    <citation type="submission" date="2022-03" db="EMBL/GenBank/DDBJ databases">
        <authorList>
            <person name="Macdonald S."/>
            <person name="Ahmed S."/>
            <person name="Newling K."/>
        </authorList>
    </citation>
    <scope>NUCLEOTIDE SEQUENCE [LARGE SCALE GENOMIC DNA]</scope>
</reference>
<feature type="domain" description="F-box associated beta-propeller type 3" evidence="1">
    <location>
        <begin position="12"/>
        <end position="260"/>
    </location>
</feature>
<evidence type="ECO:0000313" key="2">
    <source>
        <dbReference type="EMBL" id="CAH8346691.1"/>
    </source>
</evidence>
<dbReference type="Pfam" id="PF08268">
    <property type="entry name" value="FBA_3"/>
    <property type="match status" value="1"/>
</dbReference>